<comment type="caution">
    <text evidence="2">The sequence shown here is derived from an EMBL/GenBank/DDBJ whole genome shotgun (WGS) entry which is preliminary data.</text>
</comment>
<reference evidence="2 3" key="1">
    <citation type="journal article" date="2024" name="BMC Genomics">
        <title>De novo assembly and annotation of Popillia japonica's genome with initial clues to its potential as an invasive pest.</title>
        <authorList>
            <person name="Cucini C."/>
            <person name="Boschi S."/>
            <person name="Funari R."/>
            <person name="Cardaioli E."/>
            <person name="Iannotti N."/>
            <person name="Marturano G."/>
            <person name="Paoli F."/>
            <person name="Bruttini M."/>
            <person name="Carapelli A."/>
            <person name="Frati F."/>
            <person name="Nardi F."/>
        </authorList>
    </citation>
    <scope>NUCLEOTIDE SEQUENCE [LARGE SCALE GENOMIC DNA]</scope>
    <source>
        <strain evidence="2">DMR45628</strain>
    </source>
</reference>
<dbReference type="AlphaFoldDB" id="A0AAW1L468"/>
<dbReference type="SUPFAM" id="SSF56672">
    <property type="entry name" value="DNA/RNA polymerases"/>
    <property type="match status" value="1"/>
</dbReference>
<evidence type="ECO:0000313" key="3">
    <source>
        <dbReference type="Proteomes" id="UP001458880"/>
    </source>
</evidence>
<protein>
    <submittedName>
        <fullName evidence="2">Reverse transcriptase (RNA-dependent DNA polymerase)</fullName>
    </submittedName>
</protein>
<gene>
    <name evidence="2" type="ORF">QE152_g18897</name>
</gene>
<accession>A0AAW1L468</accession>
<evidence type="ECO:0000313" key="2">
    <source>
        <dbReference type="EMBL" id="KAK9728012.1"/>
    </source>
</evidence>
<proteinExistence type="predicted"/>
<dbReference type="CDD" id="cd01650">
    <property type="entry name" value="RT_nLTR_like"/>
    <property type="match status" value="1"/>
</dbReference>
<keyword evidence="2" id="KW-0808">Transferase</keyword>
<dbReference type="InterPro" id="IPR000477">
    <property type="entry name" value="RT_dom"/>
</dbReference>
<dbReference type="EMBL" id="JASPKY010000173">
    <property type="protein sequence ID" value="KAK9728012.1"/>
    <property type="molecule type" value="Genomic_DNA"/>
</dbReference>
<evidence type="ECO:0000259" key="1">
    <source>
        <dbReference type="PROSITE" id="PS50878"/>
    </source>
</evidence>
<organism evidence="2 3">
    <name type="scientific">Popillia japonica</name>
    <name type="common">Japanese beetle</name>
    <dbReference type="NCBI Taxonomy" id="7064"/>
    <lineage>
        <taxon>Eukaryota</taxon>
        <taxon>Metazoa</taxon>
        <taxon>Ecdysozoa</taxon>
        <taxon>Arthropoda</taxon>
        <taxon>Hexapoda</taxon>
        <taxon>Insecta</taxon>
        <taxon>Pterygota</taxon>
        <taxon>Neoptera</taxon>
        <taxon>Endopterygota</taxon>
        <taxon>Coleoptera</taxon>
        <taxon>Polyphaga</taxon>
        <taxon>Scarabaeiformia</taxon>
        <taxon>Scarabaeidae</taxon>
        <taxon>Rutelinae</taxon>
        <taxon>Popillia</taxon>
    </lineage>
</organism>
<dbReference type="PANTHER" id="PTHR33332">
    <property type="entry name" value="REVERSE TRANSCRIPTASE DOMAIN-CONTAINING PROTEIN"/>
    <property type="match status" value="1"/>
</dbReference>
<dbReference type="GO" id="GO:0003964">
    <property type="term" value="F:RNA-directed DNA polymerase activity"/>
    <property type="evidence" value="ECO:0007669"/>
    <property type="project" value="UniProtKB-KW"/>
</dbReference>
<keyword evidence="2" id="KW-0695">RNA-directed DNA polymerase</keyword>
<sequence length="280" mass="31458">MQFSMEEGKLPQQWKESTVIPVYKKGDKFDPKNYRQVSLTSIPCKILEKIISEQLTEFILNNHIIPTSQHGFMPGRSVISNLRECTNNWTLSVDRGNPVDVVYLDFTKVLLGLNWIADFLSGRGCTVLVGGEYSERYHASRGVPQGSVSVPLLFNIYTADIALGLDSQISSFGLPQGSVSVPLLFNIYTADIALGLDSQISSFADDTKIYNNPVTHFNELASDLQRIERWCKDWLLDLNENKCSILHIGTNNLRRQYTLNNETIKTVSSHEDLGVVITLI</sequence>
<keyword evidence="2" id="KW-0548">Nucleotidyltransferase</keyword>
<keyword evidence="3" id="KW-1185">Reference proteome</keyword>
<feature type="domain" description="Reverse transcriptase" evidence="1">
    <location>
        <begin position="3"/>
        <end position="277"/>
    </location>
</feature>
<dbReference type="Pfam" id="PF00078">
    <property type="entry name" value="RVT_1"/>
    <property type="match status" value="2"/>
</dbReference>
<name>A0AAW1L468_POPJA</name>
<dbReference type="Proteomes" id="UP001458880">
    <property type="component" value="Unassembled WGS sequence"/>
</dbReference>
<dbReference type="PROSITE" id="PS50878">
    <property type="entry name" value="RT_POL"/>
    <property type="match status" value="1"/>
</dbReference>
<dbReference type="InterPro" id="IPR043502">
    <property type="entry name" value="DNA/RNA_pol_sf"/>
</dbReference>